<evidence type="ECO:0000259" key="11">
    <source>
        <dbReference type="PROSITE" id="PS51123"/>
    </source>
</evidence>
<evidence type="ECO:0000256" key="8">
    <source>
        <dbReference type="ARBA" id="ARBA00023306"/>
    </source>
</evidence>
<sequence length="190" mass="21591">MEKKYGLNLFAVMIFSLVLLTGWGCTKKISTADTVISEPGKESYEIESEVVGGAEYTQEAALSDERGRITDDILDSDSLALKLEDIFFDFDKDIIRSESKVILNRDVLLLKEYPAMKIIIEGHTDERGTNEYNLALGERRSRTTKRYLVASGIAPERIGTISYGEERPFCFEKTEECFQLNRRTHFVPSD</sequence>
<keyword evidence="7 12" id="KW-0449">Lipoprotein</keyword>
<dbReference type="InterPro" id="IPR006665">
    <property type="entry name" value="OmpA-like"/>
</dbReference>
<comment type="caution">
    <text evidence="12">The sequence shown here is derived from an EMBL/GenBank/DDBJ whole genome shotgun (WGS) entry which is preliminary data.</text>
</comment>
<evidence type="ECO:0000313" key="13">
    <source>
        <dbReference type="Proteomes" id="UP000034324"/>
    </source>
</evidence>
<comment type="subcellular location">
    <subcellularLocation>
        <location evidence="1">Cell outer membrane</location>
    </subcellularLocation>
</comment>
<dbReference type="AlphaFoldDB" id="A0A0G0KMC2"/>
<dbReference type="PANTHER" id="PTHR30329:SF21">
    <property type="entry name" value="LIPOPROTEIN YIAD-RELATED"/>
    <property type="match status" value="1"/>
</dbReference>
<dbReference type="GO" id="GO:0009279">
    <property type="term" value="C:cell outer membrane"/>
    <property type="evidence" value="ECO:0007669"/>
    <property type="project" value="UniProtKB-SubCell"/>
</dbReference>
<keyword evidence="2" id="KW-0132">Cell division</keyword>
<dbReference type="HAMAP" id="MF_02204">
    <property type="entry name" value="Pal"/>
    <property type="match status" value="1"/>
</dbReference>
<dbReference type="InterPro" id="IPR050330">
    <property type="entry name" value="Bact_OuterMem_StrucFunc"/>
</dbReference>
<organism evidence="12 13">
    <name type="scientific">Candidatus Daviesbacteria bacterium GW2011_GWF2_38_6</name>
    <dbReference type="NCBI Taxonomy" id="1618432"/>
    <lineage>
        <taxon>Bacteria</taxon>
        <taxon>Candidatus Daviesiibacteriota</taxon>
    </lineage>
</organism>
<dbReference type="Gene3D" id="3.30.1330.60">
    <property type="entry name" value="OmpA-like domain"/>
    <property type="match status" value="1"/>
</dbReference>
<keyword evidence="3" id="KW-0732">Signal</keyword>
<evidence type="ECO:0000256" key="1">
    <source>
        <dbReference type="ARBA" id="ARBA00004442"/>
    </source>
</evidence>
<evidence type="ECO:0000256" key="9">
    <source>
        <dbReference type="HAMAP-Rule" id="MF_02204"/>
    </source>
</evidence>
<evidence type="ECO:0000256" key="5">
    <source>
        <dbReference type="ARBA" id="ARBA00023139"/>
    </source>
</evidence>
<dbReference type="InterPro" id="IPR006664">
    <property type="entry name" value="OMP_bac"/>
</dbReference>
<accession>A0A0G0KMC2</accession>
<feature type="domain" description="OmpA-like" evidence="11">
    <location>
        <begin position="75"/>
        <end position="190"/>
    </location>
</feature>
<dbReference type="PANTHER" id="PTHR30329">
    <property type="entry name" value="STATOR ELEMENT OF FLAGELLAR MOTOR COMPLEX"/>
    <property type="match status" value="1"/>
</dbReference>
<evidence type="ECO:0000256" key="2">
    <source>
        <dbReference type="ARBA" id="ARBA00022618"/>
    </source>
</evidence>
<keyword evidence="8" id="KW-0131">Cell cycle</keyword>
<keyword evidence="4 10" id="KW-0472">Membrane</keyword>
<dbReference type="Pfam" id="PF00691">
    <property type="entry name" value="OmpA"/>
    <property type="match status" value="1"/>
</dbReference>
<evidence type="ECO:0000256" key="3">
    <source>
        <dbReference type="ARBA" id="ARBA00022729"/>
    </source>
</evidence>
<dbReference type="NCBIfam" id="TIGR02802">
    <property type="entry name" value="Pal_lipo"/>
    <property type="match status" value="1"/>
</dbReference>
<reference evidence="12 13" key="1">
    <citation type="journal article" date="2015" name="Nature">
        <title>rRNA introns, odd ribosomes, and small enigmatic genomes across a large radiation of phyla.</title>
        <authorList>
            <person name="Brown C.T."/>
            <person name="Hug L.A."/>
            <person name="Thomas B.C."/>
            <person name="Sharon I."/>
            <person name="Castelle C.J."/>
            <person name="Singh A."/>
            <person name="Wilkins M.J."/>
            <person name="Williams K.H."/>
            <person name="Banfield J.F."/>
        </authorList>
    </citation>
    <scope>NUCLEOTIDE SEQUENCE [LARGE SCALE GENOMIC DNA]</scope>
</reference>
<dbReference type="EMBL" id="LBVC01000067">
    <property type="protein sequence ID" value="KKQ76600.1"/>
    <property type="molecule type" value="Genomic_DNA"/>
</dbReference>
<dbReference type="PRINTS" id="PR01021">
    <property type="entry name" value="OMPADOMAIN"/>
</dbReference>
<evidence type="ECO:0000313" key="12">
    <source>
        <dbReference type="EMBL" id="KKQ76600.1"/>
    </source>
</evidence>
<comment type="similarity">
    <text evidence="9">Belongs to the Pal lipoprotein family.</text>
</comment>
<evidence type="ECO:0000256" key="6">
    <source>
        <dbReference type="ARBA" id="ARBA00023237"/>
    </source>
</evidence>
<dbReference type="InterPro" id="IPR039001">
    <property type="entry name" value="Pal"/>
</dbReference>
<dbReference type="PROSITE" id="PS51123">
    <property type="entry name" value="OMPA_2"/>
    <property type="match status" value="1"/>
</dbReference>
<dbReference type="GO" id="GO:0051301">
    <property type="term" value="P:cell division"/>
    <property type="evidence" value="ECO:0007669"/>
    <property type="project" value="UniProtKB-KW"/>
</dbReference>
<evidence type="ECO:0000256" key="7">
    <source>
        <dbReference type="ARBA" id="ARBA00023288"/>
    </source>
</evidence>
<evidence type="ECO:0000256" key="10">
    <source>
        <dbReference type="PROSITE-ProRule" id="PRU00473"/>
    </source>
</evidence>
<evidence type="ECO:0000256" key="4">
    <source>
        <dbReference type="ARBA" id="ARBA00023136"/>
    </source>
</evidence>
<gene>
    <name evidence="9" type="primary">pal</name>
    <name evidence="12" type="ORF">US99_C0067G0003</name>
</gene>
<dbReference type="Proteomes" id="UP000034324">
    <property type="component" value="Unassembled WGS sequence"/>
</dbReference>
<dbReference type="CDD" id="cd07185">
    <property type="entry name" value="OmpA_C-like"/>
    <property type="match status" value="1"/>
</dbReference>
<keyword evidence="6" id="KW-0998">Cell outer membrane</keyword>
<keyword evidence="5" id="KW-0564">Palmitate</keyword>
<dbReference type="InterPro" id="IPR014169">
    <property type="entry name" value="Pal_lipo_C"/>
</dbReference>
<dbReference type="SUPFAM" id="SSF103088">
    <property type="entry name" value="OmpA-like"/>
    <property type="match status" value="1"/>
</dbReference>
<protein>
    <recommendedName>
        <fullName evidence="9">Peptidoglycan-associated protein</fullName>
    </recommendedName>
</protein>
<proteinExistence type="inferred from homology"/>
<dbReference type="PATRIC" id="fig|1618432.3.peg.800"/>
<dbReference type="InterPro" id="IPR036737">
    <property type="entry name" value="OmpA-like_sf"/>
</dbReference>
<name>A0A0G0KMC2_9BACT</name>